<evidence type="ECO:0000313" key="6">
    <source>
        <dbReference type="Proteomes" id="UP000252378"/>
    </source>
</evidence>
<gene>
    <name evidence="2" type="ORF">C4N24_14895</name>
    <name evidence="3" type="ORF">C7J97_02600</name>
    <name evidence="1" type="ORF">CHR60_01345</name>
</gene>
<dbReference type="EMBL" id="PRLD01000047">
    <property type="protein sequence ID" value="RAW53725.1"/>
    <property type="molecule type" value="Genomic_DNA"/>
</dbReference>
<dbReference type="Proteomes" id="UP000252378">
    <property type="component" value="Unassembled WGS sequence"/>
</dbReference>
<evidence type="ECO:0008006" key="7">
    <source>
        <dbReference type="Google" id="ProtNLM"/>
    </source>
</evidence>
<name>A0A2A7B9U3_9FIRM</name>
<comment type="caution">
    <text evidence="1">The sequence shown here is derived from an EMBL/GenBank/DDBJ whole genome shotgun (WGS) entry which is preliminary data.</text>
</comment>
<reference evidence="2 5" key="2">
    <citation type="submission" date="2018-02" db="EMBL/GenBank/DDBJ databases">
        <title>Complete genome sequencing of Faecalibacterium prausnitzii strains isolated from the human gut.</title>
        <authorList>
            <person name="Fitzgerald B.C."/>
            <person name="Shkoporov A.N."/>
            <person name="Ross P.R."/>
            <person name="Hill C."/>
        </authorList>
    </citation>
    <scope>NUCLEOTIDE SEQUENCE [LARGE SCALE GENOMIC DNA]</scope>
    <source>
        <strain evidence="2 5">APC923/51-1</strain>
        <strain evidence="3 6">ATCC 27768</strain>
    </source>
</reference>
<evidence type="ECO:0000313" key="4">
    <source>
        <dbReference type="Proteomes" id="UP000220904"/>
    </source>
</evidence>
<evidence type="ECO:0000313" key="5">
    <source>
        <dbReference type="Proteomes" id="UP000251281"/>
    </source>
</evidence>
<dbReference type="EMBL" id="NOUV01000005">
    <property type="protein sequence ID" value="PDX88052.1"/>
    <property type="molecule type" value="Genomic_DNA"/>
</dbReference>
<evidence type="ECO:0000313" key="3">
    <source>
        <dbReference type="EMBL" id="RCH47632.1"/>
    </source>
</evidence>
<dbReference type="AlphaFoldDB" id="A0A2A7B9U3"/>
<dbReference type="OrthoDB" id="9989463at2"/>
<accession>A0A2A7B9U3</accession>
<dbReference type="Proteomes" id="UP000251281">
    <property type="component" value="Unassembled WGS sequence"/>
</dbReference>
<evidence type="ECO:0000313" key="2">
    <source>
        <dbReference type="EMBL" id="RAW53725.1"/>
    </source>
</evidence>
<dbReference type="Proteomes" id="UP000220904">
    <property type="component" value="Unassembled WGS sequence"/>
</dbReference>
<sequence>MNSPISTSVTSEQEFLSNLENASTSQILQKLKESDGGYTEDCFSVLTNRLIKFPQDTLYVLKYDKLMNDKDFQQLVLSGIKTELPYRGSDEERNTLYQYLESITTDKEYGQIASDILGEQAENKEKPNRQIEFQTEELGQASSVISIELPQGWKIQKREQTQRAENKPLALASLNPSYPVYDIYDKNHVLVGAVGYSTYEPYEGDRDSVQIVYSALRLGSVYRFDTDNKYDVIQTTERGTTALTTVIFQDGANSEPVNNLGVLAYDNEKECFVAIELEASSVSESQALEIAKSIRF</sequence>
<proteinExistence type="predicted"/>
<organism evidence="1 4">
    <name type="scientific">Faecalibacterium prausnitzii</name>
    <dbReference type="NCBI Taxonomy" id="853"/>
    <lineage>
        <taxon>Bacteria</taxon>
        <taxon>Bacillati</taxon>
        <taxon>Bacillota</taxon>
        <taxon>Clostridia</taxon>
        <taxon>Eubacteriales</taxon>
        <taxon>Oscillospiraceae</taxon>
        <taxon>Faecalibacterium</taxon>
    </lineage>
</organism>
<reference evidence="1 4" key="1">
    <citation type="journal article" date="2017" name="Front. Microbiol.">
        <title>New Insights into the Diversity of the Genus Faecalibacterium.</title>
        <authorList>
            <person name="Benevides L."/>
            <person name="Burman S."/>
            <person name="Martin R."/>
            <person name="Robert V."/>
            <person name="Thomas M."/>
            <person name="Miquel S."/>
            <person name="Chain F."/>
            <person name="Sokol H."/>
            <person name="Bermudez-Humaran L.G."/>
            <person name="Morrison M."/>
            <person name="Langella P."/>
            <person name="Azevedo V.A."/>
            <person name="Chatel J.M."/>
            <person name="Soares S."/>
        </authorList>
    </citation>
    <scope>NUCLEOTIDE SEQUENCE [LARGE SCALE GENOMIC DNA]</scope>
    <source>
        <strain evidence="1 4">AHMP21</strain>
    </source>
</reference>
<evidence type="ECO:0000313" key="1">
    <source>
        <dbReference type="EMBL" id="PDX88052.1"/>
    </source>
</evidence>
<dbReference type="EMBL" id="PXUP01000003">
    <property type="protein sequence ID" value="RCH47632.1"/>
    <property type="molecule type" value="Genomic_DNA"/>
</dbReference>
<protein>
    <recommendedName>
        <fullName evidence="7">DUF4367 domain-containing protein</fullName>
    </recommendedName>
</protein>